<evidence type="ECO:0000313" key="3">
    <source>
        <dbReference type="EMBL" id="QHI71572.1"/>
    </source>
</evidence>
<dbReference type="Pfam" id="PF13484">
    <property type="entry name" value="Fer4_16"/>
    <property type="match status" value="1"/>
</dbReference>
<dbReference type="AlphaFoldDB" id="A0A6P1MC20"/>
<dbReference type="EMBL" id="CP047591">
    <property type="protein sequence ID" value="QHI71572.1"/>
    <property type="molecule type" value="Genomic_DNA"/>
</dbReference>
<dbReference type="GO" id="GO:0052693">
    <property type="term" value="F:epoxyqueuosine reductase activity"/>
    <property type="evidence" value="ECO:0007669"/>
    <property type="project" value="TreeGrafter"/>
</dbReference>
<organism evidence="3 4">
    <name type="scientific">Aminipila terrae</name>
    <dbReference type="NCBI Taxonomy" id="2697030"/>
    <lineage>
        <taxon>Bacteria</taxon>
        <taxon>Bacillati</taxon>
        <taxon>Bacillota</taxon>
        <taxon>Clostridia</taxon>
        <taxon>Peptostreptococcales</taxon>
        <taxon>Anaerovoracaceae</taxon>
        <taxon>Aminipila</taxon>
    </lineage>
</organism>
<keyword evidence="1" id="KW-0408">Iron</keyword>
<dbReference type="SUPFAM" id="SSF54862">
    <property type="entry name" value="4Fe-4S ferredoxins"/>
    <property type="match status" value="1"/>
</dbReference>
<feature type="domain" description="4Fe-4S ferredoxin-type" evidence="2">
    <location>
        <begin position="219"/>
        <end position="250"/>
    </location>
</feature>
<name>A0A6P1MC20_9FIRM</name>
<keyword evidence="1" id="KW-0004">4Fe-4S</keyword>
<protein>
    <submittedName>
        <fullName evidence="3">Epoxyqueuosine reductase</fullName>
    </submittedName>
</protein>
<reference evidence="3 4" key="1">
    <citation type="submission" date="2020-01" db="EMBL/GenBank/DDBJ databases">
        <title>Genomic analysis of Aminipila sp. CBA3637.</title>
        <authorList>
            <person name="Kim Y.B."/>
            <person name="Roh S.W."/>
        </authorList>
    </citation>
    <scope>NUCLEOTIDE SEQUENCE [LARGE SCALE GENOMIC DNA]</scope>
    <source>
        <strain evidence="3 4">CBA3637</strain>
    </source>
</reference>
<dbReference type="PANTHER" id="PTHR30002:SF4">
    <property type="entry name" value="EPOXYQUEUOSINE REDUCTASE"/>
    <property type="match status" value="1"/>
</dbReference>
<keyword evidence="1" id="KW-0479">Metal-binding</keyword>
<evidence type="ECO:0000256" key="1">
    <source>
        <dbReference type="ARBA" id="ARBA00022485"/>
    </source>
</evidence>
<dbReference type="PROSITE" id="PS51379">
    <property type="entry name" value="4FE4S_FER_2"/>
    <property type="match status" value="2"/>
</dbReference>
<dbReference type="PANTHER" id="PTHR30002">
    <property type="entry name" value="EPOXYQUEUOSINE REDUCTASE"/>
    <property type="match status" value="1"/>
</dbReference>
<feature type="domain" description="4Fe-4S ferredoxin-type" evidence="2">
    <location>
        <begin position="167"/>
        <end position="199"/>
    </location>
</feature>
<keyword evidence="1" id="KW-0411">Iron-sulfur</keyword>
<sequence length="342" mass="39809">MKEQIQRKAYSLGYEKCGIIPIRMMDGYHEKFQERMDKVPASKPFYQNQERLLHVQKEYPWAKSIIILAVKYSQYKVPDEVQQRIAKAYLFDNRMNFKSVEYQQSIAMEQYLQSLGLQVATNRRFGIVGLRWAAMQAGIGVVRKNNFFYTESGSWVHLEGFLVDREMEQIENTEIPSCPNGCMQCISACPTRALAAPYALQPMDCISFLTTFGGRNLPKEPLSEKFGLCIYGCDICQDVCPMNKGKWKGKEDFPGLSELAPLMRPENILNMSEELYREKVQPKFFYLSPEELWKWKVDVLCFMGNNDPQLYKHYILNALNDEHQRVRQMAESICDKLFKSNL</sequence>
<dbReference type="GO" id="GO:0051539">
    <property type="term" value="F:4 iron, 4 sulfur cluster binding"/>
    <property type="evidence" value="ECO:0007669"/>
    <property type="project" value="UniProtKB-KW"/>
</dbReference>
<dbReference type="KEGG" id="amic:Ami3637_03505"/>
<dbReference type="RefSeq" id="WP_162361346.1">
    <property type="nucleotide sequence ID" value="NZ_CP047591.1"/>
</dbReference>
<gene>
    <name evidence="3" type="ORF">Ami3637_03505</name>
</gene>
<evidence type="ECO:0000313" key="4">
    <source>
        <dbReference type="Proteomes" id="UP000463883"/>
    </source>
</evidence>
<keyword evidence="4" id="KW-1185">Reference proteome</keyword>
<evidence type="ECO:0000259" key="2">
    <source>
        <dbReference type="PROSITE" id="PS51379"/>
    </source>
</evidence>
<accession>A0A6P1MC20</accession>
<dbReference type="InterPro" id="IPR017896">
    <property type="entry name" value="4Fe4S_Fe-S-bd"/>
</dbReference>
<dbReference type="GO" id="GO:0008616">
    <property type="term" value="P:tRNA queuosine(34) biosynthetic process"/>
    <property type="evidence" value="ECO:0007669"/>
    <property type="project" value="InterPro"/>
</dbReference>
<dbReference type="InterPro" id="IPR004453">
    <property type="entry name" value="QueG"/>
</dbReference>
<proteinExistence type="predicted"/>
<dbReference type="Proteomes" id="UP000463883">
    <property type="component" value="Chromosome"/>
</dbReference>